<dbReference type="HAMAP" id="MF_00712">
    <property type="entry name" value="GcvPA"/>
    <property type="match status" value="1"/>
</dbReference>
<gene>
    <name evidence="4" type="primary">gcvPA</name>
    <name evidence="6" type="ORF">ENT37_11510</name>
</gene>
<dbReference type="EC" id="1.4.4.2" evidence="4"/>
<comment type="similarity">
    <text evidence="4">Belongs to the GcvP family. N-terminal subunit subfamily.</text>
</comment>
<dbReference type="GO" id="GO:0009116">
    <property type="term" value="P:nucleoside metabolic process"/>
    <property type="evidence" value="ECO:0007669"/>
    <property type="project" value="InterPro"/>
</dbReference>
<dbReference type="GO" id="GO:0019464">
    <property type="term" value="P:glycine decarboxylation via glycine cleavage system"/>
    <property type="evidence" value="ECO:0007669"/>
    <property type="project" value="UniProtKB-UniRule"/>
</dbReference>
<dbReference type="NCBIfam" id="NF001696">
    <property type="entry name" value="PRK00451.1"/>
    <property type="match status" value="1"/>
</dbReference>
<dbReference type="PIRSF" id="PIRSF006815">
    <property type="entry name" value="GcvPA"/>
    <property type="match status" value="1"/>
</dbReference>
<evidence type="ECO:0000256" key="2">
    <source>
        <dbReference type="ARBA" id="ARBA00023002"/>
    </source>
</evidence>
<dbReference type="InterPro" id="IPR015421">
    <property type="entry name" value="PyrdxlP-dep_Trfase_major"/>
</dbReference>
<protein>
    <recommendedName>
        <fullName evidence="4">Probable glycine dehydrogenase (decarboxylating) subunit 1</fullName>
        <ecNumber evidence="4">1.4.4.2</ecNumber>
    </recommendedName>
    <alternativeName>
        <fullName evidence="4">Glycine cleavage system P-protein subunit 1</fullName>
    </alternativeName>
    <alternativeName>
        <fullName evidence="4">Glycine decarboxylase subunit 1</fullName>
    </alternativeName>
    <alternativeName>
        <fullName evidence="4">Glycine dehydrogenase (aminomethyl-transferring) subunit 1</fullName>
    </alternativeName>
</protein>
<dbReference type="PANTHER" id="PTHR42806">
    <property type="entry name" value="GLYCINE CLEAVAGE SYSTEM P-PROTEIN"/>
    <property type="match status" value="1"/>
</dbReference>
<dbReference type="GO" id="GO:0004375">
    <property type="term" value="F:glycine dehydrogenase (decarboxylating) activity"/>
    <property type="evidence" value="ECO:0007669"/>
    <property type="project" value="UniProtKB-EC"/>
</dbReference>
<dbReference type="SUPFAM" id="SSF53383">
    <property type="entry name" value="PLP-dependent transferases"/>
    <property type="match status" value="1"/>
</dbReference>
<accession>A0A7C4KKI8</accession>
<name>A0A7C4KKI8_9CHLR</name>
<feature type="domain" description="Glycine cleavage system P-protein N-terminal" evidence="5">
    <location>
        <begin position="4"/>
        <end position="444"/>
    </location>
</feature>
<evidence type="ECO:0000256" key="3">
    <source>
        <dbReference type="ARBA" id="ARBA00049026"/>
    </source>
</evidence>
<dbReference type="InterPro" id="IPR020581">
    <property type="entry name" value="GDC_P"/>
</dbReference>
<dbReference type="EMBL" id="DSYK01000570">
    <property type="protein sequence ID" value="HGS22479.1"/>
    <property type="molecule type" value="Genomic_DNA"/>
</dbReference>
<dbReference type="InterPro" id="IPR015422">
    <property type="entry name" value="PyrdxlP-dep_Trfase_small"/>
</dbReference>
<dbReference type="Gene3D" id="3.90.1150.10">
    <property type="entry name" value="Aspartate Aminotransferase, domain 1"/>
    <property type="match status" value="1"/>
</dbReference>
<dbReference type="CDD" id="cd00613">
    <property type="entry name" value="GDC-P"/>
    <property type="match status" value="1"/>
</dbReference>
<evidence type="ECO:0000256" key="4">
    <source>
        <dbReference type="HAMAP-Rule" id="MF_00712"/>
    </source>
</evidence>
<dbReference type="AlphaFoldDB" id="A0A7C4KKI8"/>
<evidence type="ECO:0000259" key="5">
    <source>
        <dbReference type="Pfam" id="PF02347"/>
    </source>
</evidence>
<dbReference type="Gene3D" id="3.40.640.10">
    <property type="entry name" value="Type I PLP-dependent aspartate aminotransferase-like (Major domain)"/>
    <property type="match status" value="1"/>
</dbReference>
<proteinExistence type="inferred from homology"/>
<comment type="function">
    <text evidence="1 4">The glycine cleavage system catalyzes the degradation of glycine. The P protein binds the alpha-amino group of glycine through its pyridoxal phosphate cofactor; CO(2) is released and the remaining methylamine moiety is then transferred to the lipoamide cofactor of the H protein.</text>
</comment>
<reference evidence="6" key="1">
    <citation type="journal article" date="2020" name="mSystems">
        <title>Genome- and Community-Level Interaction Insights into Carbon Utilization and Element Cycling Functions of Hydrothermarchaeota in Hydrothermal Sediment.</title>
        <authorList>
            <person name="Zhou Z."/>
            <person name="Liu Y."/>
            <person name="Xu W."/>
            <person name="Pan J."/>
            <person name="Luo Z.H."/>
            <person name="Li M."/>
        </authorList>
    </citation>
    <scope>NUCLEOTIDE SEQUENCE [LARGE SCALE GENOMIC DNA]</scope>
    <source>
        <strain evidence="6">SpSt-573</strain>
    </source>
</reference>
<sequence>MFTPHTPLEREEMLKVIGVSSIDDLFRDVPENFRFPQLNLPPALTEMEIVAELNEMAMTNLPASEMPCFLGAGAYRHYVPAAVDALLQRGEFFTAYTPYQPEISQGTLQAVFEYQTLITALTGMDVANASHYDGATAAAEAVIMAYHNFRGKRSQAVVSPSLHPQYREVIRTYTQGYSGFTILGDELAATEPLTGPEALLAKINENTAIVIVQYPDFFGRIYDYTQIAKATHAVGALFCVAVNPIALGLLKPPSEFGADIVVGEGQPLGIPLSFGGPYLGILAARKEYVRKLAGRLVGETIDADGKRAYVLTLTAREQHIRREKATSNICTNQGLMALASTIYLSLLGKTGLRQVAELCYHKAHYAAAQIAKIPGFQVYSDAPFFHELIVQCPAPVEEINDFLFEEGILGGYDLSQDYPALTNAMLVAVTELTSKDDIHALCKALEEFHA</sequence>
<comment type="caution">
    <text evidence="6">The sequence shown here is derived from an EMBL/GenBank/DDBJ whole genome shotgun (WGS) entry which is preliminary data.</text>
</comment>
<comment type="subunit">
    <text evidence="4">The glycine cleavage system is composed of four proteins: P, T, L and H. In this organism, the P 'protein' is a heterodimer of two subunits.</text>
</comment>
<dbReference type="Pfam" id="PF02347">
    <property type="entry name" value="GDC-P"/>
    <property type="match status" value="1"/>
</dbReference>
<dbReference type="InterPro" id="IPR023010">
    <property type="entry name" value="GcvPA"/>
</dbReference>
<dbReference type="InterPro" id="IPR049315">
    <property type="entry name" value="GDC-P_N"/>
</dbReference>
<dbReference type="PANTHER" id="PTHR42806:SF1">
    <property type="entry name" value="GLYCINE DEHYDROGENASE (DECARBOXYLATING)"/>
    <property type="match status" value="1"/>
</dbReference>
<evidence type="ECO:0000256" key="1">
    <source>
        <dbReference type="ARBA" id="ARBA00003788"/>
    </source>
</evidence>
<organism evidence="6">
    <name type="scientific">Anaerolinea thermolimosa</name>
    <dbReference type="NCBI Taxonomy" id="229919"/>
    <lineage>
        <taxon>Bacteria</taxon>
        <taxon>Bacillati</taxon>
        <taxon>Chloroflexota</taxon>
        <taxon>Anaerolineae</taxon>
        <taxon>Anaerolineales</taxon>
        <taxon>Anaerolineaceae</taxon>
        <taxon>Anaerolinea</taxon>
    </lineage>
</organism>
<dbReference type="InterPro" id="IPR015424">
    <property type="entry name" value="PyrdxlP-dep_Trfase"/>
</dbReference>
<keyword evidence="2 4" id="KW-0560">Oxidoreductase</keyword>
<evidence type="ECO:0000313" key="6">
    <source>
        <dbReference type="EMBL" id="HGS22479.1"/>
    </source>
</evidence>
<comment type="catalytic activity">
    <reaction evidence="3 4">
        <text>N(6)-[(R)-lipoyl]-L-lysyl-[glycine-cleavage complex H protein] + glycine + H(+) = N(6)-[(R)-S(8)-aminomethyldihydrolipoyl]-L-lysyl-[glycine-cleavage complex H protein] + CO2</text>
        <dbReference type="Rhea" id="RHEA:24304"/>
        <dbReference type="Rhea" id="RHEA-COMP:10494"/>
        <dbReference type="Rhea" id="RHEA-COMP:10495"/>
        <dbReference type="ChEBI" id="CHEBI:15378"/>
        <dbReference type="ChEBI" id="CHEBI:16526"/>
        <dbReference type="ChEBI" id="CHEBI:57305"/>
        <dbReference type="ChEBI" id="CHEBI:83099"/>
        <dbReference type="ChEBI" id="CHEBI:83143"/>
        <dbReference type="EC" id="1.4.4.2"/>
    </reaction>
</comment>